<gene>
    <name evidence="2" type="ORF">UFOVP29_131</name>
</gene>
<dbReference type="SUPFAM" id="SSF51735">
    <property type="entry name" value="NAD(P)-binding Rossmann-fold domains"/>
    <property type="match status" value="1"/>
</dbReference>
<dbReference type="Pfam" id="PF01370">
    <property type="entry name" value="Epimerase"/>
    <property type="match status" value="1"/>
</dbReference>
<accession>A0A6J5KP84</accession>
<evidence type="ECO:0000259" key="1">
    <source>
        <dbReference type="Pfam" id="PF01370"/>
    </source>
</evidence>
<name>A0A6J5KP84_9CAUD</name>
<organism evidence="2">
    <name type="scientific">uncultured Caudovirales phage</name>
    <dbReference type="NCBI Taxonomy" id="2100421"/>
    <lineage>
        <taxon>Viruses</taxon>
        <taxon>Duplodnaviria</taxon>
        <taxon>Heunggongvirae</taxon>
        <taxon>Uroviricota</taxon>
        <taxon>Caudoviricetes</taxon>
        <taxon>Peduoviridae</taxon>
        <taxon>Maltschvirus</taxon>
        <taxon>Maltschvirus maltsch</taxon>
    </lineage>
</organism>
<evidence type="ECO:0000313" key="2">
    <source>
        <dbReference type="EMBL" id="CAB4122972.1"/>
    </source>
</evidence>
<proteinExistence type="predicted"/>
<protein>
    <submittedName>
        <fullName evidence="2">WcaG Nucleoside-diphosphate-sugar epimerases</fullName>
    </submittedName>
</protein>
<sequence>MKIAVLGSHGFLGQYISRWLSVDHQVVQVTRDWIDLTELKQVTDWLRVAQVNVIINCATAGVGCAKTEWVTSHLQNNVSVFLNFLNNQHHFDRFINIGSGAEYDRRYDISFAQEHAVFDRTPQDSYGYSKNIISRLCCAHSKFHTLRVFGCFDASEAPYRFFKRISAGLETILADRYFDFISASDLCVVINHYLSHDVDYRDINCVYLEKERLWNIANKFIKQCGLPNKLKLESTGQVNYTGDGKKLEQLSLPLKGLTMSIKDYV</sequence>
<feature type="domain" description="NAD-dependent epimerase/dehydratase" evidence="1">
    <location>
        <begin position="3"/>
        <end position="196"/>
    </location>
</feature>
<dbReference type="InterPro" id="IPR036291">
    <property type="entry name" value="NAD(P)-bd_dom_sf"/>
</dbReference>
<dbReference type="Gene3D" id="3.40.50.720">
    <property type="entry name" value="NAD(P)-binding Rossmann-like Domain"/>
    <property type="match status" value="1"/>
</dbReference>
<dbReference type="InterPro" id="IPR001509">
    <property type="entry name" value="Epimerase_deHydtase"/>
</dbReference>
<reference evidence="2" key="1">
    <citation type="submission" date="2020-04" db="EMBL/GenBank/DDBJ databases">
        <authorList>
            <person name="Chiriac C."/>
            <person name="Salcher M."/>
            <person name="Ghai R."/>
            <person name="Kavagutti S V."/>
        </authorList>
    </citation>
    <scope>NUCLEOTIDE SEQUENCE</scope>
</reference>
<dbReference type="EMBL" id="LR796167">
    <property type="protein sequence ID" value="CAB4122972.1"/>
    <property type="molecule type" value="Genomic_DNA"/>
</dbReference>